<name>A0A6J6P061_9ZZZZ</name>
<dbReference type="PANTHER" id="PTHR43208:SF1">
    <property type="entry name" value="ABC TRANSPORTER SUBSTRATE-BINDING PROTEIN"/>
    <property type="match status" value="1"/>
</dbReference>
<feature type="domain" description="ABC transporter substrate-binding protein PnrA-like" evidence="2">
    <location>
        <begin position="58"/>
        <end position="283"/>
    </location>
</feature>
<dbReference type="EMBL" id="CAEZXN010000010">
    <property type="protein sequence ID" value="CAB4691632.1"/>
    <property type="molecule type" value="Genomic_DNA"/>
</dbReference>
<protein>
    <submittedName>
        <fullName evidence="3">Unannotated protein</fullName>
    </submittedName>
</protein>
<reference evidence="3" key="1">
    <citation type="submission" date="2020-05" db="EMBL/GenBank/DDBJ databases">
        <authorList>
            <person name="Chiriac C."/>
            <person name="Salcher M."/>
            <person name="Ghai R."/>
            <person name="Kavagutti S V."/>
        </authorList>
    </citation>
    <scope>NUCLEOTIDE SEQUENCE</scope>
</reference>
<keyword evidence="1" id="KW-0732">Signal</keyword>
<accession>A0A6J6P061</accession>
<dbReference type="Pfam" id="PF02608">
    <property type="entry name" value="Bmp"/>
    <property type="match status" value="1"/>
</dbReference>
<dbReference type="Gene3D" id="3.40.50.2300">
    <property type="match status" value="2"/>
</dbReference>
<organism evidence="3">
    <name type="scientific">freshwater metagenome</name>
    <dbReference type="NCBI Taxonomy" id="449393"/>
    <lineage>
        <taxon>unclassified sequences</taxon>
        <taxon>metagenomes</taxon>
        <taxon>ecological metagenomes</taxon>
    </lineage>
</organism>
<dbReference type="InterPro" id="IPR003760">
    <property type="entry name" value="PnrA-like"/>
</dbReference>
<dbReference type="EMBL" id="CAFBRC010000004">
    <property type="protein sequence ID" value="CAB5071201.1"/>
    <property type="molecule type" value="Genomic_DNA"/>
</dbReference>
<evidence type="ECO:0000313" key="5">
    <source>
        <dbReference type="EMBL" id="CAB5071201.1"/>
    </source>
</evidence>
<dbReference type="GO" id="GO:0005886">
    <property type="term" value="C:plasma membrane"/>
    <property type="evidence" value="ECO:0007669"/>
    <property type="project" value="InterPro"/>
</dbReference>
<evidence type="ECO:0000313" key="4">
    <source>
        <dbReference type="EMBL" id="CAB4845557.1"/>
    </source>
</evidence>
<dbReference type="AlphaFoldDB" id="A0A6J6P061"/>
<sequence length="354" mass="36624">MDYKNIRRGIALVGAAAITLALAACGGSTGSSTEAAADAAAPATLKVSGAFSSSIEEPWDGVVDAALKEAAASGEITYKMVDKIGYASGAMERTLRQIAEEDKPDIIFGDSYGNEEAARAVAKDYPNIAFVMGSGGGPSGSNFSVFDNWIHEPAFVSGMLAGGLTKTNTIGIVAGYPVPEVNRIVNAFIAGAQMQNPKVKVKTTFISSWFDPAAAKDAALAQISAGADILFAERSGVIEAAQSKGLLSFGNQMDQKSVAPDSVVTSNVWNMKPTVDYIVAQVKAKSYTSQDLKDFSMVGKGGATLTEINQGVKGGVPQALADAAMAKFEEIRSGAFRVDISEGQPAGSTVKAAK</sequence>
<dbReference type="CDD" id="cd06304">
    <property type="entry name" value="PBP1_BmpA_Med_PnrA-like"/>
    <property type="match status" value="1"/>
</dbReference>
<dbReference type="PROSITE" id="PS51257">
    <property type="entry name" value="PROKAR_LIPOPROTEIN"/>
    <property type="match status" value="1"/>
</dbReference>
<evidence type="ECO:0000259" key="2">
    <source>
        <dbReference type="Pfam" id="PF02608"/>
    </source>
</evidence>
<gene>
    <name evidence="3" type="ORF">UFOPK2423_00619</name>
    <name evidence="4" type="ORF">UFOPK3266_01675</name>
    <name evidence="5" type="ORF">UFOPK4367_00098</name>
</gene>
<dbReference type="InterPro" id="IPR052910">
    <property type="entry name" value="ABC-Purine-Binding"/>
</dbReference>
<dbReference type="EMBL" id="CAFBAA010000071">
    <property type="protein sequence ID" value="CAB4845557.1"/>
    <property type="molecule type" value="Genomic_DNA"/>
</dbReference>
<dbReference type="PANTHER" id="PTHR43208">
    <property type="entry name" value="ABC TRANSPORTER SUBSTRATE-BINDING PROTEIN"/>
    <property type="match status" value="1"/>
</dbReference>
<evidence type="ECO:0000313" key="3">
    <source>
        <dbReference type="EMBL" id="CAB4691632.1"/>
    </source>
</evidence>
<proteinExistence type="predicted"/>
<evidence type="ECO:0000256" key="1">
    <source>
        <dbReference type="ARBA" id="ARBA00022729"/>
    </source>
</evidence>